<evidence type="ECO:0000256" key="3">
    <source>
        <dbReference type="PROSITE-ProRule" id="PRU01005"/>
    </source>
</evidence>
<keyword evidence="1 4" id="KW-0732">Signal</keyword>
<dbReference type="Pfam" id="PF01549">
    <property type="entry name" value="ShK"/>
    <property type="match status" value="2"/>
</dbReference>
<evidence type="ECO:0000313" key="7">
    <source>
        <dbReference type="Proteomes" id="UP001328107"/>
    </source>
</evidence>
<proteinExistence type="predicted"/>
<evidence type="ECO:0000256" key="4">
    <source>
        <dbReference type="SAM" id="SignalP"/>
    </source>
</evidence>
<dbReference type="Gene3D" id="1.10.10.1870">
    <property type="entry name" value="ShTK domain-like"/>
    <property type="match status" value="1"/>
</dbReference>
<feature type="chain" id="PRO_5042997125" description="ShKT domain-containing protein" evidence="4">
    <location>
        <begin position="23"/>
        <end position="115"/>
    </location>
</feature>
<keyword evidence="2" id="KW-1015">Disulfide bond</keyword>
<dbReference type="EMBL" id="BTRK01000004">
    <property type="protein sequence ID" value="GMR47367.1"/>
    <property type="molecule type" value="Genomic_DNA"/>
</dbReference>
<dbReference type="PANTHER" id="PTHR46219">
    <property type="entry name" value="PROTEIN CBG11138"/>
    <property type="match status" value="1"/>
</dbReference>
<keyword evidence="7" id="KW-1185">Reference proteome</keyword>
<comment type="caution">
    <text evidence="3">Lacks conserved residue(s) required for the propagation of feature annotation.</text>
</comment>
<dbReference type="SMART" id="SM00254">
    <property type="entry name" value="ShKT"/>
    <property type="match status" value="2"/>
</dbReference>
<accession>A0AAN5I0G4</accession>
<comment type="caution">
    <text evidence="6">The sequence shown here is derived from an EMBL/GenBank/DDBJ whole genome shotgun (WGS) entry which is preliminary data.</text>
</comment>
<reference evidence="7" key="1">
    <citation type="submission" date="2022-10" db="EMBL/GenBank/DDBJ databases">
        <title>Genome assembly of Pristionchus species.</title>
        <authorList>
            <person name="Yoshida K."/>
            <person name="Sommer R.J."/>
        </authorList>
    </citation>
    <scope>NUCLEOTIDE SEQUENCE [LARGE SCALE GENOMIC DNA]</scope>
    <source>
        <strain evidence="7">RS5460</strain>
    </source>
</reference>
<protein>
    <recommendedName>
        <fullName evidence="5">ShKT domain-containing protein</fullName>
    </recommendedName>
</protein>
<feature type="signal peptide" evidence="4">
    <location>
        <begin position="1"/>
        <end position="22"/>
    </location>
</feature>
<name>A0AAN5I0G4_9BILA</name>
<dbReference type="Gene3D" id="1.10.10.1940">
    <property type="match status" value="1"/>
</dbReference>
<gene>
    <name evidence="6" type="ORF">PMAYCL1PPCAC_17562</name>
</gene>
<feature type="non-terminal residue" evidence="6">
    <location>
        <position position="1"/>
    </location>
</feature>
<dbReference type="FunFam" id="1.10.10.1940:FF:000002">
    <property type="entry name" value="PHAryngeal gland Toxin-related"/>
    <property type="match status" value="2"/>
</dbReference>
<evidence type="ECO:0000259" key="5">
    <source>
        <dbReference type="PROSITE" id="PS51670"/>
    </source>
</evidence>
<dbReference type="InterPro" id="IPR003582">
    <property type="entry name" value="ShKT_dom"/>
</dbReference>
<dbReference type="AlphaFoldDB" id="A0AAN5I0G4"/>
<feature type="domain" description="ShKT" evidence="5">
    <location>
        <begin position="25"/>
        <end position="65"/>
    </location>
</feature>
<dbReference type="PANTHER" id="PTHR46219:SF5">
    <property type="entry name" value="SHKT DOMAIN-CONTAINING PROTEIN"/>
    <property type="match status" value="1"/>
</dbReference>
<evidence type="ECO:0000256" key="1">
    <source>
        <dbReference type="ARBA" id="ARBA00022729"/>
    </source>
</evidence>
<evidence type="ECO:0000313" key="6">
    <source>
        <dbReference type="EMBL" id="GMR47367.1"/>
    </source>
</evidence>
<sequence>RSPLIMNSLLFFAFLSIGIVYCQTCVDLVNPSTGVSDCADRRNLCNNTAYYSFMTTQCPKTCGRCPTSTCADLLNPSTGRSDCAQTAYLCNNPAYYSFMTIQCPKTCGRCPTGRK</sequence>
<evidence type="ECO:0000256" key="2">
    <source>
        <dbReference type="ARBA" id="ARBA00023157"/>
    </source>
</evidence>
<dbReference type="PROSITE" id="PS51670">
    <property type="entry name" value="SHKT"/>
    <property type="match status" value="1"/>
</dbReference>
<organism evidence="6 7">
    <name type="scientific">Pristionchus mayeri</name>
    <dbReference type="NCBI Taxonomy" id="1317129"/>
    <lineage>
        <taxon>Eukaryota</taxon>
        <taxon>Metazoa</taxon>
        <taxon>Ecdysozoa</taxon>
        <taxon>Nematoda</taxon>
        <taxon>Chromadorea</taxon>
        <taxon>Rhabditida</taxon>
        <taxon>Rhabditina</taxon>
        <taxon>Diplogasteromorpha</taxon>
        <taxon>Diplogasteroidea</taxon>
        <taxon>Neodiplogasteridae</taxon>
        <taxon>Pristionchus</taxon>
    </lineage>
</organism>
<dbReference type="Proteomes" id="UP001328107">
    <property type="component" value="Unassembled WGS sequence"/>
</dbReference>